<keyword evidence="3" id="KW-0804">Transcription</keyword>
<dbReference type="AlphaFoldDB" id="A0A1Q4HN92"/>
<organism evidence="5 6">
    <name type="scientific">Mycobacterium paraffinicum</name>
    <dbReference type="NCBI Taxonomy" id="53378"/>
    <lineage>
        <taxon>Bacteria</taxon>
        <taxon>Bacillati</taxon>
        <taxon>Actinomycetota</taxon>
        <taxon>Actinomycetes</taxon>
        <taxon>Mycobacteriales</taxon>
        <taxon>Mycobacteriaceae</taxon>
        <taxon>Mycobacterium</taxon>
    </lineage>
</organism>
<dbReference type="InterPro" id="IPR035418">
    <property type="entry name" value="AraC-bd_2"/>
</dbReference>
<dbReference type="PROSITE" id="PS00041">
    <property type="entry name" value="HTH_ARAC_FAMILY_1"/>
    <property type="match status" value="1"/>
</dbReference>
<evidence type="ECO:0000256" key="2">
    <source>
        <dbReference type="ARBA" id="ARBA00023125"/>
    </source>
</evidence>
<comment type="caution">
    <text evidence="5">The sequence shown here is derived from an EMBL/GenBank/DDBJ whole genome shotgun (WGS) entry which is preliminary data.</text>
</comment>
<name>A0A1Q4HN92_9MYCO</name>
<dbReference type="GO" id="GO:0003700">
    <property type="term" value="F:DNA-binding transcription factor activity"/>
    <property type="evidence" value="ECO:0007669"/>
    <property type="project" value="InterPro"/>
</dbReference>
<keyword evidence="6" id="KW-1185">Reference proteome</keyword>
<dbReference type="PANTHER" id="PTHR46796">
    <property type="entry name" value="HTH-TYPE TRANSCRIPTIONAL ACTIVATOR RHAS-RELATED"/>
    <property type="match status" value="1"/>
</dbReference>
<evidence type="ECO:0000313" key="5">
    <source>
        <dbReference type="EMBL" id="OJZ68912.1"/>
    </source>
</evidence>
<dbReference type="STRING" id="53378.BRW65_24515"/>
<evidence type="ECO:0000256" key="3">
    <source>
        <dbReference type="ARBA" id="ARBA00023163"/>
    </source>
</evidence>
<feature type="domain" description="HTH araC/xylS-type" evidence="4">
    <location>
        <begin position="226"/>
        <end position="327"/>
    </location>
</feature>
<dbReference type="PANTHER" id="PTHR46796:SF12">
    <property type="entry name" value="HTH-TYPE DNA-BINDING TRANSCRIPTIONAL ACTIVATOR EUTR"/>
    <property type="match status" value="1"/>
</dbReference>
<dbReference type="Pfam" id="PF14525">
    <property type="entry name" value="AraC_binding_2"/>
    <property type="match status" value="1"/>
</dbReference>
<dbReference type="EMBL" id="MPNT01000032">
    <property type="protein sequence ID" value="OJZ68912.1"/>
    <property type="molecule type" value="Genomic_DNA"/>
</dbReference>
<dbReference type="SMART" id="SM00342">
    <property type="entry name" value="HTH_ARAC"/>
    <property type="match status" value="1"/>
</dbReference>
<dbReference type="SUPFAM" id="SSF46689">
    <property type="entry name" value="Homeodomain-like"/>
    <property type="match status" value="1"/>
</dbReference>
<keyword evidence="2" id="KW-0238">DNA-binding</keyword>
<dbReference type="Gene3D" id="1.10.10.60">
    <property type="entry name" value="Homeodomain-like"/>
    <property type="match status" value="1"/>
</dbReference>
<sequence>MGSVTSSGDGSTTFRTRSPEHAIHLCESAFHSHKLRLLGPSKGFGFTQRLVQVGPITLADLAYDTDVSLGFAEGRDSYYVHIPIQGWLESQHLGQELLSSPTTASIYRPDADLAVTRWPGGSRHLGVKIDRLVVDSALETLLVRRLDAPVAFEPTFPLADEPTRSWVSQLFWINRELARVDNPLRHWAVLDRLAESLVYGLLLVANHPHREELASSVRPAGPAPVREAIDIIERAPQSALSTAALARQCNVSVRALQEGFRRHLGMSPMAYLRAVRLRRAHADLRSAHSSQTTVAAVAQRWGLSHLGRFAAAYQATFGETPVQTLRARAD</sequence>
<accession>A0A1Q4HN92</accession>
<proteinExistence type="predicted"/>
<dbReference type="InterPro" id="IPR018060">
    <property type="entry name" value="HTH_AraC"/>
</dbReference>
<protein>
    <recommendedName>
        <fullName evidence="4">HTH araC/xylS-type domain-containing protein</fullName>
    </recommendedName>
</protein>
<dbReference type="PROSITE" id="PS01124">
    <property type="entry name" value="HTH_ARAC_FAMILY_2"/>
    <property type="match status" value="1"/>
</dbReference>
<evidence type="ECO:0000256" key="1">
    <source>
        <dbReference type="ARBA" id="ARBA00023015"/>
    </source>
</evidence>
<gene>
    <name evidence="5" type="ORF">BRW65_24515</name>
</gene>
<dbReference type="InterPro" id="IPR050204">
    <property type="entry name" value="AraC_XylS_family_regulators"/>
</dbReference>
<dbReference type="Proteomes" id="UP000186438">
    <property type="component" value="Unassembled WGS sequence"/>
</dbReference>
<dbReference type="GO" id="GO:0043565">
    <property type="term" value="F:sequence-specific DNA binding"/>
    <property type="evidence" value="ECO:0007669"/>
    <property type="project" value="InterPro"/>
</dbReference>
<evidence type="ECO:0000259" key="4">
    <source>
        <dbReference type="PROSITE" id="PS01124"/>
    </source>
</evidence>
<dbReference type="InterPro" id="IPR009057">
    <property type="entry name" value="Homeodomain-like_sf"/>
</dbReference>
<dbReference type="InterPro" id="IPR018062">
    <property type="entry name" value="HTH_AraC-typ_CS"/>
</dbReference>
<keyword evidence="1" id="KW-0805">Transcription regulation</keyword>
<reference evidence="5 6" key="1">
    <citation type="submission" date="2016-11" db="EMBL/GenBank/DDBJ databases">
        <title>Genome sequences of unsequenced Mycobacteria.</title>
        <authorList>
            <person name="Greninger A.L."/>
            <person name="Fang F."/>
            <person name="Jerome K.R."/>
        </authorList>
    </citation>
    <scope>NUCLEOTIDE SEQUENCE [LARGE SCALE GENOMIC DNA]</scope>
    <source>
        <strain evidence="5 6">M11</strain>
    </source>
</reference>
<dbReference type="Pfam" id="PF12833">
    <property type="entry name" value="HTH_18"/>
    <property type="match status" value="1"/>
</dbReference>
<evidence type="ECO:0000313" key="6">
    <source>
        <dbReference type="Proteomes" id="UP000186438"/>
    </source>
</evidence>